<dbReference type="Proteomes" id="UP000276133">
    <property type="component" value="Unassembled WGS sequence"/>
</dbReference>
<dbReference type="AlphaFoldDB" id="A0A3M7T3Z5"/>
<sequence length="68" mass="8095">MINLYSLDIPRKVILIFMLKKNYAQITKIDLDFSRQKTKKSHFDFLVLPVLQYYIDLIILSNKNTVDC</sequence>
<accession>A0A3M7T3Z5</accession>
<evidence type="ECO:0000313" key="2">
    <source>
        <dbReference type="Proteomes" id="UP000276133"/>
    </source>
</evidence>
<evidence type="ECO:0000313" key="1">
    <source>
        <dbReference type="EMBL" id="RNA42754.1"/>
    </source>
</evidence>
<gene>
    <name evidence="1" type="ORF">BpHYR1_021854</name>
</gene>
<proteinExistence type="predicted"/>
<comment type="caution">
    <text evidence="1">The sequence shown here is derived from an EMBL/GenBank/DDBJ whole genome shotgun (WGS) entry which is preliminary data.</text>
</comment>
<keyword evidence="2" id="KW-1185">Reference proteome</keyword>
<dbReference type="EMBL" id="REGN01000323">
    <property type="protein sequence ID" value="RNA42754.1"/>
    <property type="molecule type" value="Genomic_DNA"/>
</dbReference>
<reference evidence="1 2" key="1">
    <citation type="journal article" date="2018" name="Sci. Rep.">
        <title>Genomic signatures of local adaptation to the degree of environmental predictability in rotifers.</title>
        <authorList>
            <person name="Franch-Gras L."/>
            <person name="Hahn C."/>
            <person name="Garcia-Roger E.M."/>
            <person name="Carmona M.J."/>
            <person name="Serra M."/>
            <person name="Gomez A."/>
        </authorList>
    </citation>
    <scope>NUCLEOTIDE SEQUENCE [LARGE SCALE GENOMIC DNA]</scope>
    <source>
        <strain evidence="1">HYR1</strain>
    </source>
</reference>
<name>A0A3M7T3Z5_BRAPC</name>
<organism evidence="1 2">
    <name type="scientific">Brachionus plicatilis</name>
    <name type="common">Marine rotifer</name>
    <name type="synonym">Brachionus muelleri</name>
    <dbReference type="NCBI Taxonomy" id="10195"/>
    <lineage>
        <taxon>Eukaryota</taxon>
        <taxon>Metazoa</taxon>
        <taxon>Spiralia</taxon>
        <taxon>Gnathifera</taxon>
        <taxon>Rotifera</taxon>
        <taxon>Eurotatoria</taxon>
        <taxon>Monogononta</taxon>
        <taxon>Pseudotrocha</taxon>
        <taxon>Ploima</taxon>
        <taxon>Brachionidae</taxon>
        <taxon>Brachionus</taxon>
    </lineage>
</organism>
<protein>
    <submittedName>
        <fullName evidence="1">Uncharacterized protein</fullName>
    </submittedName>
</protein>